<comment type="caution">
    <text evidence="3">The sequence shown here is derived from an EMBL/GenBank/DDBJ whole genome shotgun (WGS) entry which is preliminary data.</text>
</comment>
<evidence type="ECO:0000313" key="3">
    <source>
        <dbReference type="EMBL" id="GLK85188.1"/>
    </source>
</evidence>
<dbReference type="RefSeq" id="WP_213365005.1">
    <property type="nucleotide sequence ID" value="NZ_BSFM01000014.1"/>
</dbReference>
<keyword evidence="2" id="KW-0732">Signal</keyword>
<feature type="region of interest" description="Disordered" evidence="1">
    <location>
        <begin position="95"/>
        <end position="139"/>
    </location>
</feature>
<evidence type="ECO:0000256" key="1">
    <source>
        <dbReference type="SAM" id="MobiDB-lite"/>
    </source>
</evidence>
<dbReference type="AlphaFoldDB" id="A0A9W6JZ68"/>
<sequence>MLRLALFALMALTLITAARAQPAASDTPPSPPPAVGTAPHFTMQPVEGGVLRLDTRSGTMSFCASRSGVWRCEAMPDERAALEAEITRLRDRLAAAGGGAGVPDIAGPPRAPSPDPAPNAAPPAPPDDAQRRFDGAMDEAMRKAEAMFRRFYEMMERLRSDPPQGDKL</sequence>
<feature type="compositionally biased region" description="Basic and acidic residues" evidence="1">
    <location>
        <begin position="128"/>
        <end position="139"/>
    </location>
</feature>
<reference evidence="3" key="2">
    <citation type="submission" date="2023-01" db="EMBL/GenBank/DDBJ databases">
        <authorList>
            <person name="Sun Q."/>
            <person name="Evtushenko L."/>
        </authorList>
    </citation>
    <scope>NUCLEOTIDE SEQUENCE</scope>
    <source>
        <strain evidence="3">VKM B-2789</strain>
    </source>
</reference>
<feature type="chain" id="PRO_5040725211" evidence="2">
    <location>
        <begin position="21"/>
        <end position="168"/>
    </location>
</feature>
<keyword evidence="4" id="KW-1185">Reference proteome</keyword>
<dbReference type="EMBL" id="BSFM01000014">
    <property type="protein sequence ID" value="GLK85188.1"/>
    <property type="molecule type" value="Genomic_DNA"/>
</dbReference>
<feature type="compositionally biased region" description="Pro residues" evidence="1">
    <location>
        <begin position="109"/>
        <end position="126"/>
    </location>
</feature>
<dbReference type="Proteomes" id="UP001143330">
    <property type="component" value="Unassembled WGS sequence"/>
</dbReference>
<protein>
    <submittedName>
        <fullName evidence="3">Uncharacterized protein</fullName>
    </submittedName>
</protein>
<evidence type="ECO:0000256" key="2">
    <source>
        <dbReference type="SAM" id="SignalP"/>
    </source>
</evidence>
<gene>
    <name evidence="3" type="ORF">GCM10017653_32580</name>
</gene>
<reference evidence="3" key="1">
    <citation type="journal article" date="2014" name="Int. J. Syst. Evol. Microbiol.">
        <title>Complete genome sequence of Corynebacterium casei LMG S-19264T (=DSM 44701T), isolated from a smear-ripened cheese.</title>
        <authorList>
            <consortium name="US DOE Joint Genome Institute (JGI-PGF)"/>
            <person name="Walter F."/>
            <person name="Albersmeier A."/>
            <person name="Kalinowski J."/>
            <person name="Ruckert C."/>
        </authorList>
    </citation>
    <scope>NUCLEOTIDE SEQUENCE</scope>
    <source>
        <strain evidence="3">VKM B-2789</strain>
    </source>
</reference>
<evidence type="ECO:0000313" key="4">
    <source>
        <dbReference type="Proteomes" id="UP001143330"/>
    </source>
</evidence>
<proteinExistence type="predicted"/>
<accession>A0A9W6JZ68</accession>
<organism evidence="3 4">
    <name type="scientific">Ancylobacter defluvii</name>
    <dbReference type="NCBI Taxonomy" id="1282440"/>
    <lineage>
        <taxon>Bacteria</taxon>
        <taxon>Pseudomonadati</taxon>
        <taxon>Pseudomonadota</taxon>
        <taxon>Alphaproteobacteria</taxon>
        <taxon>Hyphomicrobiales</taxon>
        <taxon>Xanthobacteraceae</taxon>
        <taxon>Ancylobacter</taxon>
    </lineage>
</organism>
<name>A0A9W6JZ68_9HYPH</name>
<feature type="signal peptide" evidence="2">
    <location>
        <begin position="1"/>
        <end position="20"/>
    </location>
</feature>